<evidence type="ECO:0000256" key="2">
    <source>
        <dbReference type="SAM" id="MobiDB-lite"/>
    </source>
</evidence>
<dbReference type="GeneID" id="20652714"/>
<dbReference type="KEGG" id="psoj:PHYSODRAFT_443056"/>
<dbReference type="EMBL" id="JH159163">
    <property type="protein sequence ID" value="EGZ07164.1"/>
    <property type="molecule type" value="Genomic_DNA"/>
</dbReference>
<reference evidence="3 4" key="1">
    <citation type="journal article" date="2006" name="Science">
        <title>Phytophthora genome sequences uncover evolutionary origins and mechanisms of pathogenesis.</title>
        <authorList>
            <person name="Tyler B.M."/>
            <person name="Tripathy S."/>
            <person name="Zhang X."/>
            <person name="Dehal P."/>
            <person name="Jiang R.H."/>
            <person name="Aerts A."/>
            <person name="Arredondo F.D."/>
            <person name="Baxter L."/>
            <person name="Bensasson D."/>
            <person name="Beynon J.L."/>
            <person name="Chapman J."/>
            <person name="Damasceno C.M."/>
            <person name="Dorrance A.E."/>
            <person name="Dou D."/>
            <person name="Dickerman A.W."/>
            <person name="Dubchak I.L."/>
            <person name="Garbelotto M."/>
            <person name="Gijzen M."/>
            <person name="Gordon S.G."/>
            <person name="Govers F."/>
            <person name="Grunwald N.J."/>
            <person name="Huang W."/>
            <person name="Ivors K.L."/>
            <person name="Jones R.W."/>
            <person name="Kamoun S."/>
            <person name="Krampis K."/>
            <person name="Lamour K.H."/>
            <person name="Lee M.K."/>
            <person name="McDonald W.H."/>
            <person name="Medina M."/>
            <person name="Meijer H.J."/>
            <person name="Nordberg E.K."/>
            <person name="Maclean D.J."/>
            <person name="Ospina-Giraldo M.D."/>
            <person name="Morris P.F."/>
            <person name="Phuntumart V."/>
            <person name="Putnam N.H."/>
            <person name="Rash S."/>
            <person name="Rose J.K."/>
            <person name="Sakihama Y."/>
            <person name="Salamov A.A."/>
            <person name="Savidor A."/>
            <person name="Scheuring C.F."/>
            <person name="Smith B.M."/>
            <person name="Sobral B.W."/>
            <person name="Terry A."/>
            <person name="Torto-Alalibo T.A."/>
            <person name="Win J."/>
            <person name="Xu Z."/>
            <person name="Zhang H."/>
            <person name="Grigoriev I.V."/>
            <person name="Rokhsar D.S."/>
            <person name="Boore J.L."/>
        </authorList>
    </citation>
    <scope>NUCLEOTIDE SEQUENCE [LARGE SCALE GENOMIC DNA]</scope>
    <source>
        <strain evidence="3 4">P6497</strain>
    </source>
</reference>
<evidence type="ECO:0000313" key="3">
    <source>
        <dbReference type="EMBL" id="EGZ07164.1"/>
    </source>
</evidence>
<dbReference type="OMA" id="LEWITHL"/>
<dbReference type="Proteomes" id="UP000002640">
    <property type="component" value="Unassembled WGS sequence"/>
</dbReference>
<feature type="non-terminal residue" evidence="3">
    <location>
        <position position="1826"/>
    </location>
</feature>
<evidence type="ECO:0000313" key="4">
    <source>
        <dbReference type="Proteomes" id="UP000002640"/>
    </source>
</evidence>
<protein>
    <submittedName>
        <fullName evidence="3">Uncharacterized protein</fullName>
    </submittedName>
</protein>
<keyword evidence="4" id="KW-1185">Reference proteome</keyword>
<name>G5ACU0_PHYSP</name>
<keyword evidence="1" id="KW-0175">Coiled coil</keyword>
<accession>G5ACU0</accession>
<organism evidence="3 4">
    <name type="scientific">Phytophthora sojae (strain P6497)</name>
    <name type="common">Soybean stem and root rot agent</name>
    <name type="synonym">Phytophthora megasperma f. sp. glycines</name>
    <dbReference type="NCBI Taxonomy" id="1094619"/>
    <lineage>
        <taxon>Eukaryota</taxon>
        <taxon>Sar</taxon>
        <taxon>Stramenopiles</taxon>
        <taxon>Oomycota</taxon>
        <taxon>Peronosporomycetes</taxon>
        <taxon>Peronosporales</taxon>
        <taxon>Peronosporaceae</taxon>
        <taxon>Phytophthora</taxon>
    </lineage>
</organism>
<dbReference type="InterPro" id="IPR000048">
    <property type="entry name" value="IQ_motif_EF-hand-BS"/>
</dbReference>
<dbReference type="PROSITE" id="PS50096">
    <property type="entry name" value="IQ"/>
    <property type="match status" value="3"/>
</dbReference>
<gene>
    <name evidence="3" type="ORF">PHYSODRAFT_443056</name>
</gene>
<dbReference type="Pfam" id="PF00612">
    <property type="entry name" value="IQ"/>
    <property type="match status" value="3"/>
</dbReference>
<sequence>MARLHEAEVVVLQEEAAFGRYARDIHGRVVPEDEAQRRFSMVELSGNAYNIPSTLSSSYTAEDPEGNVLRLGDPSQSDVPGKFHAKKRSGMLGPISKPEWRSFDRPPPPRRRARGAQLEEALAAERKANAQLGVLLDSLREEMERKNMDVAYFESCVELQVYGEELRTFITQARRELAALRREFEEKKYMYESKVVNIHKKEELLNTFKAQHKAVKDATHAKRIESGQAKVASLNQEQQRREDQEQAAIRAAAAAEQLEHDQAAPLVQHFCATQIQKFVRGMLARETFAQMKIEFVVASTFIQAGVRGYLVRRRVAKMYWNNAASVHLQRVARGYLARRLAAARRRRTLRETSAEKIQKVMRGRFGRVRMAKIRELVGWRLQLALAAQSVNAVALQELAAECQEMVAFPSLMKTGIKSSSPSGDKPPLPALVLGLVRMLMIFTSEADDEWDIPSTRWREAARFLRCGVSVTRRMHKIADAAAGAARASMSLSSGGFAAAGVAASTPYLRESRLGLALLEAYTGDLDFKVETFERIPRGWRAAVAIFKWTTAFAAIARLQHLLESAASSTNPFLVVSRTLSKREAQHEVTERRDADHSDEELARRFVPVELVQARGYPFHRPRPLLLLVANDVPQKARTVILEKLQAALPGLFLTITRPPAPKRRSLGIEDNVQAFDFNAIRDAVALGHCVILEGDVGLRDVTQRAFLSCFATIKSGIHPPPMCVLLRGTIKNRSDLFGPKEGFDQLEEAYQEEIKRRMVDADVKLALDRTTRLRLELAEGAITQEMIEQAKSGFGDLAPAANPALVVVMEAVIVLLTPGKVYEGPSQSEIATSSVSWRLSRRLLAQPAFLRAKLQRVDVTKIPPVNLVALERYLRHQMWPNAVVARSQVSPSRLLFALAAWVESATKTARLIAADGTGCLAPEITRYEPIPGLFERVVVFDNCPVDHAQEGAGEDSAVMQLMDAVLADVRVYRTAHLLVSSSVNVTTQALKKKSVDQEERCVVSLFHECRRIFASVYSPSSGQRWFTVISEDDIDKLLTPTAMPLGGETRADKLPPQSHSEMYARLARLCLLQRRRLEDIPESIEPPSPYELVVRPHAVRLYRRVLLLGGYLVMVTMAELARGHVQVDAFVHGSNSENALAQSVALTLAVELENVLGRLSAAQARRFFVPSSRIPALLLDRLHLYCVTRTSMLEAEFQPRAPSTLRLSVRTGEGAPGRVLLRRVVRLPSAALGERWVFTLIERHKAGDFQAVFYAPVSSTRHTIRLSGCAAQELLHLSRHATPTQLQRVLLRRFCVAKAATKEPEEIDSSDGDVDEEPTEEDVDVMSCYRLRRHIIARFPCVLRVMENPHQRITKKQVVRTYVQAELCEPEPNEEGSVVDLSARVDSGGDALRYRVWLPGSCVQQTLVLHESEVEASLPMESTWQHASVADRRSISRHLVHRYFRWDPNGGGGDDGCLVAHLPCGSFWATEGDEEVVVVSCTHLLDDRATESDNEVDDEEEREENNTKGGKRRRKLYSYDTEELVHRGSYRANGLYVVIRVTMRAEVLRDLKPALVSPTDRVQERDSFSIKFHVYHPASSGRAIAKIRGHRDLREVVGPDKAALIASTSIDGLIRHIILARLYAQVDGGSSLKVTFLRDRLYAKQKATPVTKTFERDSSVNATKLIDESRRHGTAGARGVKVLTTSKVLAGCGRTLITVFDLAERSGDRGVMLRVDAYVCATSARLSLLLEGSDLAHVVGDDKDLLLPIVYKDESSDEILDREKTRSRKLAMMVLEYLHVEQRSDGRGDRLVLSDYSCSLVDTTSTESNSKRLFKTVRAVGHDQVL</sequence>
<dbReference type="InParanoid" id="G5ACU0"/>
<proteinExistence type="predicted"/>
<feature type="region of interest" description="Disordered" evidence="2">
    <location>
        <begin position="73"/>
        <end position="114"/>
    </location>
</feature>
<evidence type="ECO:0000256" key="1">
    <source>
        <dbReference type="SAM" id="Coils"/>
    </source>
</evidence>
<feature type="region of interest" description="Disordered" evidence="2">
    <location>
        <begin position="1489"/>
        <end position="1511"/>
    </location>
</feature>
<dbReference type="Gene3D" id="1.20.5.190">
    <property type="match status" value="1"/>
</dbReference>
<dbReference type="SMR" id="G5ACU0"/>
<feature type="compositionally biased region" description="Acidic residues" evidence="2">
    <location>
        <begin position="1492"/>
        <end position="1503"/>
    </location>
</feature>
<dbReference type="RefSeq" id="XP_009537928.1">
    <property type="nucleotide sequence ID" value="XM_009539633.1"/>
</dbReference>
<dbReference type="SMART" id="SM00015">
    <property type="entry name" value="IQ"/>
    <property type="match status" value="4"/>
</dbReference>
<feature type="coiled-coil region" evidence="1">
    <location>
        <begin position="234"/>
        <end position="261"/>
    </location>
</feature>